<dbReference type="InterPro" id="IPR013783">
    <property type="entry name" value="Ig-like_fold"/>
</dbReference>
<dbReference type="EMBL" id="BAAAPE010000001">
    <property type="protein sequence ID" value="GAA2059632.1"/>
    <property type="molecule type" value="Genomic_DNA"/>
</dbReference>
<feature type="compositionally biased region" description="Basic and acidic residues" evidence="1">
    <location>
        <begin position="312"/>
        <end position="321"/>
    </location>
</feature>
<gene>
    <name evidence="4" type="ORF">GCM10009801_00480</name>
</gene>
<feature type="compositionally biased region" description="Gly residues" evidence="1">
    <location>
        <begin position="299"/>
        <end position="311"/>
    </location>
</feature>
<dbReference type="Proteomes" id="UP001500016">
    <property type="component" value="Unassembled WGS sequence"/>
</dbReference>
<reference evidence="4 5" key="1">
    <citation type="journal article" date="2019" name="Int. J. Syst. Evol. Microbiol.">
        <title>The Global Catalogue of Microorganisms (GCM) 10K type strain sequencing project: providing services to taxonomists for standard genome sequencing and annotation.</title>
        <authorList>
            <consortium name="The Broad Institute Genomics Platform"/>
            <consortium name="The Broad Institute Genome Sequencing Center for Infectious Disease"/>
            <person name="Wu L."/>
            <person name="Ma J."/>
        </authorList>
    </citation>
    <scope>NUCLEOTIDE SEQUENCE [LARGE SCALE GENOMIC DNA]</scope>
    <source>
        <strain evidence="4 5">JCM 15478</strain>
    </source>
</reference>
<evidence type="ECO:0008006" key="6">
    <source>
        <dbReference type="Google" id="ProtNLM"/>
    </source>
</evidence>
<sequence>MNGRSLVVALSSLLLVLLGGGGATAASADREDAGGGAWSAAPAPPSGGSGAEGARSFFYLEGSPGTVLKDTLALTNEGDGPRTFTVRGEGEAAWIVPARERITVPPRTRAEVPFSVTVPSVAVPGDHPSALVVRESGERGKRAVRLHLRVSGPTLAALSVEDVSVRDAGDGGAEIAYTLVNRGNTTLRPRLAVRAEGLFGALPLRAARTLPVEVPPGERVTRHERWTDPPGADRATVRLRVTAAGGAEDTASATYTAVPWGGVAGIGALPALGVAGAVWYVHRTRRNRRGGDGVPDGSAGSGSGSGSGEGGAGERHGEPRELTGAVK</sequence>
<keyword evidence="2" id="KW-0472">Membrane</keyword>
<feature type="region of interest" description="Disordered" evidence="1">
    <location>
        <begin position="26"/>
        <end position="55"/>
    </location>
</feature>
<feature type="chain" id="PRO_5045083364" description="DUF916 domain-containing protein" evidence="3">
    <location>
        <begin position="26"/>
        <end position="327"/>
    </location>
</feature>
<keyword evidence="3" id="KW-0732">Signal</keyword>
<protein>
    <recommendedName>
        <fullName evidence="6">DUF916 domain-containing protein</fullName>
    </recommendedName>
</protein>
<comment type="caution">
    <text evidence="4">The sequence shown here is derived from an EMBL/GenBank/DDBJ whole genome shotgun (WGS) entry which is preliminary data.</text>
</comment>
<keyword evidence="5" id="KW-1185">Reference proteome</keyword>
<keyword evidence="2" id="KW-1133">Transmembrane helix</keyword>
<evidence type="ECO:0000256" key="2">
    <source>
        <dbReference type="SAM" id="Phobius"/>
    </source>
</evidence>
<evidence type="ECO:0000313" key="5">
    <source>
        <dbReference type="Proteomes" id="UP001500016"/>
    </source>
</evidence>
<feature type="signal peptide" evidence="3">
    <location>
        <begin position="1"/>
        <end position="25"/>
    </location>
</feature>
<evidence type="ECO:0000313" key="4">
    <source>
        <dbReference type="EMBL" id="GAA2059632.1"/>
    </source>
</evidence>
<dbReference type="RefSeq" id="WP_344522648.1">
    <property type="nucleotide sequence ID" value="NZ_BAAAPE010000001.1"/>
</dbReference>
<organism evidence="4 5">
    <name type="scientific">Streptomyces albiaxialis</name>
    <dbReference type="NCBI Taxonomy" id="329523"/>
    <lineage>
        <taxon>Bacteria</taxon>
        <taxon>Bacillati</taxon>
        <taxon>Actinomycetota</taxon>
        <taxon>Actinomycetes</taxon>
        <taxon>Kitasatosporales</taxon>
        <taxon>Streptomycetaceae</taxon>
        <taxon>Streptomyces</taxon>
    </lineage>
</organism>
<feature type="region of interest" description="Disordered" evidence="1">
    <location>
        <begin position="287"/>
        <end position="327"/>
    </location>
</feature>
<accession>A0ABN2VFR8</accession>
<proteinExistence type="predicted"/>
<evidence type="ECO:0000256" key="3">
    <source>
        <dbReference type="SAM" id="SignalP"/>
    </source>
</evidence>
<feature type="transmembrane region" description="Helical" evidence="2">
    <location>
        <begin position="260"/>
        <end position="281"/>
    </location>
</feature>
<keyword evidence="2" id="KW-0812">Transmembrane</keyword>
<name>A0ABN2VFR8_9ACTN</name>
<evidence type="ECO:0000256" key="1">
    <source>
        <dbReference type="SAM" id="MobiDB-lite"/>
    </source>
</evidence>
<dbReference type="Gene3D" id="2.60.40.10">
    <property type="entry name" value="Immunoglobulins"/>
    <property type="match status" value="1"/>
</dbReference>